<evidence type="ECO:0000256" key="2">
    <source>
        <dbReference type="ARBA" id="ARBA00022679"/>
    </source>
</evidence>
<protein>
    <submittedName>
        <fullName evidence="3">Uncharacterized protein</fullName>
    </submittedName>
</protein>
<dbReference type="Proteomes" id="UP000250235">
    <property type="component" value="Unassembled WGS sequence"/>
</dbReference>
<organism evidence="3 4">
    <name type="scientific">Dorcoceras hygrometricum</name>
    <dbReference type="NCBI Taxonomy" id="472368"/>
    <lineage>
        <taxon>Eukaryota</taxon>
        <taxon>Viridiplantae</taxon>
        <taxon>Streptophyta</taxon>
        <taxon>Embryophyta</taxon>
        <taxon>Tracheophyta</taxon>
        <taxon>Spermatophyta</taxon>
        <taxon>Magnoliopsida</taxon>
        <taxon>eudicotyledons</taxon>
        <taxon>Gunneridae</taxon>
        <taxon>Pentapetalae</taxon>
        <taxon>asterids</taxon>
        <taxon>lamiids</taxon>
        <taxon>Lamiales</taxon>
        <taxon>Gesneriaceae</taxon>
        <taxon>Didymocarpoideae</taxon>
        <taxon>Trichosporeae</taxon>
        <taxon>Loxocarpinae</taxon>
        <taxon>Dorcoceras</taxon>
    </lineage>
</organism>
<dbReference type="PANTHER" id="PTHR48048:SF45">
    <property type="entry name" value="GLYCOSYLTRANSFERASE"/>
    <property type="match status" value="1"/>
</dbReference>
<evidence type="ECO:0000313" key="3">
    <source>
        <dbReference type="EMBL" id="KZV40117.1"/>
    </source>
</evidence>
<dbReference type="OrthoDB" id="5835829at2759"/>
<keyword evidence="4" id="KW-1185">Reference proteome</keyword>
<sequence>MMVVEGPLAESFFYFFRRFGRFKGVLINTFYELEPYAIQSLSNGKSPKVYPIRPVLNLTHEVGSSKIQFDDDGEIMKWLDFQPQSSMAFLCFGSRGTFEVPQVKEIAAALEIGGGGGFISHCGWNSTLESVWSAVPMATFPLSAEQQLNAFQLVKEFRMAEAIRVVLAQCWIRITFPGAQRKLKFLHRESFYTSNLFNKTYIGCLMNVTLLASRRLALTRFTGNPALQCRRR</sequence>
<evidence type="ECO:0000256" key="1">
    <source>
        <dbReference type="ARBA" id="ARBA00009995"/>
    </source>
</evidence>
<dbReference type="GO" id="GO:0035251">
    <property type="term" value="F:UDP-glucosyltransferase activity"/>
    <property type="evidence" value="ECO:0007669"/>
    <property type="project" value="InterPro"/>
</dbReference>
<reference evidence="3 4" key="1">
    <citation type="journal article" date="2015" name="Proc. Natl. Acad. Sci. U.S.A.">
        <title>The resurrection genome of Boea hygrometrica: A blueprint for survival of dehydration.</title>
        <authorList>
            <person name="Xiao L."/>
            <person name="Yang G."/>
            <person name="Zhang L."/>
            <person name="Yang X."/>
            <person name="Zhao S."/>
            <person name="Ji Z."/>
            <person name="Zhou Q."/>
            <person name="Hu M."/>
            <person name="Wang Y."/>
            <person name="Chen M."/>
            <person name="Xu Y."/>
            <person name="Jin H."/>
            <person name="Xiao X."/>
            <person name="Hu G."/>
            <person name="Bao F."/>
            <person name="Hu Y."/>
            <person name="Wan P."/>
            <person name="Li L."/>
            <person name="Deng X."/>
            <person name="Kuang T."/>
            <person name="Xiang C."/>
            <person name="Zhu J.K."/>
            <person name="Oliver M.J."/>
            <person name="He Y."/>
        </authorList>
    </citation>
    <scope>NUCLEOTIDE SEQUENCE [LARGE SCALE GENOMIC DNA]</scope>
    <source>
        <strain evidence="4">cv. XS01</strain>
    </source>
</reference>
<accession>A0A2Z7C6C2</accession>
<keyword evidence="2" id="KW-0808">Transferase</keyword>
<dbReference type="Pfam" id="PF00201">
    <property type="entry name" value="UDPGT"/>
    <property type="match status" value="1"/>
</dbReference>
<dbReference type="AlphaFoldDB" id="A0A2Z7C6C2"/>
<dbReference type="EMBL" id="KV000547">
    <property type="protein sequence ID" value="KZV40117.1"/>
    <property type="molecule type" value="Genomic_DNA"/>
</dbReference>
<dbReference type="SUPFAM" id="SSF53756">
    <property type="entry name" value="UDP-Glycosyltransferase/glycogen phosphorylase"/>
    <property type="match status" value="1"/>
</dbReference>
<gene>
    <name evidence="3" type="ORF">F511_39833</name>
</gene>
<proteinExistence type="inferred from homology"/>
<dbReference type="PANTHER" id="PTHR48048">
    <property type="entry name" value="GLYCOSYLTRANSFERASE"/>
    <property type="match status" value="1"/>
</dbReference>
<name>A0A2Z7C6C2_9LAMI</name>
<comment type="similarity">
    <text evidence="1">Belongs to the UDP-glycosyltransferase family.</text>
</comment>
<dbReference type="InterPro" id="IPR050481">
    <property type="entry name" value="UDP-glycosyltransf_plant"/>
</dbReference>
<dbReference type="Gene3D" id="3.40.50.2000">
    <property type="entry name" value="Glycogen Phosphorylase B"/>
    <property type="match status" value="3"/>
</dbReference>
<evidence type="ECO:0000313" key="4">
    <source>
        <dbReference type="Proteomes" id="UP000250235"/>
    </source>
</evidence>
<dbReference type="InterPro" id="IPR002213">
    <property type="entry name" value="UDP_glucos_trans"/>
</dbReference>